<dbReference type="STRING" id="599839.J4IA68"/>
<evidence type="ECO:0000313" key="3">
    <source>
        <dbReference type="Proteomes" id="UP000006352"/>
    </source>
</evidence>
<keyword evidence="3" id="KW-1185">Reference proteome</keyword>
<accession>J4IA68</accession>
<feature type="domain" description="YegS/DAGK C-terminal" evidence="1">
    <location>
        <begin position="76"/>
        <end position="173"/>
    </location>
</feature>
<evidence type="ECO:0000259" key="1">
    <source>
        <dbReference type="Pfam" id="PF19279"/>
    </source>
</evidence>
<dbReference type="GeneID" id="24097297"/>
<name>J4IA68_9APHY</name>
<sequence>MVYSLHEYQSKAREQLALTNKVLSSEHLAADADSASFVAPFTPVIATPPELKSVSAPDSEAKWVSFDKPLIYVYAGKGPWVSRDLMQFPVALPDDGLIDIVVQEQSLPRRGLLRAMDGSGTGQPYWMPSQHYIKAQAYRIEPCSRNNLLSIDGERYPFETFEVECLPRHATVLSPYGWWQAEFALPESNPK</sequence>
<dbReference type="RefSeq" id="XP_012181669.1">
    <property type="nucleotide sequence ID" value="XM_012326279.1"/>
</dbReference>
<dbReference type="InterPro" id="IPR045540">
    <property type="entry name" value="YegS/DAGK_C"/>
</dbReference>
<dbReference type="HOGENOM" id="CLU_1421441_0_0_1"/>
<dbReference type="Pfam" id="PF19279">
    <property type="entry name" value="YegS_C"/>
    <property type="match status" value="1"/>
</dbReference>
<dbReference type="Proteomes" id="UP000006352">
    <property type="component" value="Unassembled WGS sequence"/>
</dbReference>
<dbReference type="InParanoid" id="J4IA68"/>
<dbReference type="SUPFAM" id="SSF111331">
    <property type="entry name" value="NAD kinase/diacylglycerol kinase-like"/>
    <property type="match status" value="1"/>
</dbReference>
<dbReference type="OrthoDB" id="3853857at2759"/>
<protein>
    <recommendedName>
        <fullName evidence="1">YegS/DAGK C-terminal domain-containing protein</fullName>
    </recommendedName>
</protein>
<organism evidence="2 3">
    <name type="scientific">Fibroporia radiculosa</name>
    <dbReference type="NCBI Taxonomy" id="599839"/>
    <lineage>
        <taxon>Eukaryota</taxon>
        <taxon>Fungi</taxon>
        <taxon>Dikarya</taxon>
        <taxon>Basidiomycota</taxon>
        <taxon>Agaricomycotina</taxon>
        <taxon>Agaricomycetes</taxon>
        <taxon>Polyporales</taxon>
        <taxon>Fibroporiaceae</taxon>
        <taxon>Fibroporia</taxon>
    </lineage>
</organism>
<proteinExistence type="predicted"/>
<evidence type="ECO:0000313" key="2">
    <source>
        <dbReference type="EMBL" id="CCM02386.1"/>
    </source>
</evidence>
<dbReference type="Gene3D" id="2.60.200.40">
    <property type="match status" value="1"/>
</dbReference>
<dbReference type="AlphaFoldDB" id="J4IA68"/>
<dbReference type="InterPro" id="IPR016064">
    <property type="entry name" value="NAD/diacylglycerol_kinase_sf"/>
</dbReference>
<reference evidence="2 3" key="1">
    <citation type="journal article" date="2012" name="Appl. Environ. Microbiol.">
        <title>Short-read sequencing for genomic analysis of the brown rot fungus Fibroporia radiculosa.</title>
        <authorList>
            <person name="Tang J.D."/>
            <person name="Perkins A.D."/>
            <person name="Sonstegard T.S."/>
            <person name="Schroeder S.G."/>
            <person name="Burgess S.C."/>
            <person name="Diehl S.V."/>
        </authorList>
    </citation>
    <scope>NUCLEOTIDE SEQUENCE [LARGE SCALE GENOMIC DNA]</scope>
    <source>
        <strain evidence="2 3">TFFH 294</strain>
    </source>
</reference>
<dbReference type="EMBL" id="HE797078">
    <property type="protein sequence ID" value="CCM02386.1"/>
    <property type="molecule type" value="Genomic_DNA"/>
</dbReference>
<gene>
    <name evidence="2" type="ORF">FIBRA_04482</name>
</gene>